<dbReference type="Gene3D" id="3.55.40.20">
    <property type="entry name" value="Iron/manganese superoxide dismutase, C-terminal domain"/>
    <property type="match status" value="1"/>
</dbReference>
<organism evidence="11 12">
    <name type="scientific">Buchnera aphidicola</name>
    <name type="common">Thelaxes californica</name>
    <dbReference type="NCBI Taxonomy" id="1315998"/>
    <lineage>
        <taxon>Bacteria</taxon>
        <taxon>Pseudomonadati</taxon>
        <taxon>Pseudomonadota</taxon>
        <taxon>Gammaproteobacteria</taxon>
        <taxon>Enterobacterales</taxon>
        <taxon>Erwiniaceae</taxon>
        <taxon>Buchnera</taxon>
    </lineage>
</organism>
<evidence type="ECO:0000256" key="1">
    <source>
        <dbReference type="ARBA" id="ARBA00002170"/>
    </source>
</evidence>
<dbReference type="EMBL" id="CP034852">
    <property type="protein sequence ID" value="QCI26699.1"/>
    <property type="molecule type" value="Genomic_DNA"/>
</dbReference>
<dbReference type="Gene3D" id="1.10.287.990">
    <property type="entry name" value="Fe,Mn superoxide dismutase (SOD) domain"/>
    <property type="match status" value="1"/>
</dbReference>
<feature type="domain" description="Manganese/iron superoxide dismutase C-terminal" evidence="10">
    <location>
        <begin position="101"/>
        <end position="202"/>
    </location>
</feature>
<evidence type="ECO:0000259" key="10">
    <source>
        <dbReference type="Pfam" id="PF02777"/>
    </source>
</evidence>
<evidence type="ECO:0000313" key="11">
    <source>
        <dbReference type="EMBL" id="QCI26699.1"/>
    </source>
</evidence>
<dbReference type="PROSITE" id="PS00088">
    <property type="entry name" value="SOD_MN"/>
    <property type="match status" value="1"/>
</dbReference>
<feature type="binding site" evidence="7">
    <location>
        <position position="27"/>
    </location>
    <ligand>
        <name>Mn(2+)</name>
        <dbReference type="ChEBI" id="CHEBI:29035"/>
    </ligand>
</feature>
<dbReference type="RefSeq" id="WP_158353279.1">
    <property type="nucleotide sequence ID" value="NZ_CP034852.1"/>
</dbReference>
<evidence type="ECO:0000256" key="4">
    <source>
        <dbReference type="ARBA" id="ARBA00022723"/>
    </source>
</evidence>
<proteinExistence type="inferred from homology"/>
<dbReference type="SUPFAM" id="SSF46609">
    <property type="entry name" value="Fe,Mn superoxide dismutase (SOD), N-terminal domain"/>
    <property type="match status" value="1"/>
</dbReference>
<reference evidence="11 12" key="2">
    <citation type="submission" date="2019-05" db="EMBL/GenBank/DDBJ databases">
        <title>Genome evolution of the obligate endosymbiont Buchnera aphidicola.</title>
        <authorList>
            <person name="Moran N.A."/>
        </authorList>
    </citation>
    <scope>NUCLEOTIDE SEQUENCE [LARGE SCALE GENOMIC DNA]</scope>
    <source>
        <strain evidence="11 12">Tca</strain>
    </source>
</reference>
<keyword evidence="12" id="KW-1185">Reference proteome</keyword>
<dbReference type="AlphaFoldDB" id="A0A4D6YBD4"/>
<dbReference type="GO" id="GO:0005737">
    <property type="term" value="C:cytoplasm"/>
    <property type="evidence" value="ECO:0007669"/>
    <property type="project" value="TreeGrafter"/>
</dbReference>
<dbReference type="InterPro" id="IPR019831">
    <property type="entry name" value="Mn/Fe_SOD_N"/>
</dbReference>
<dbReference type="PRINTS" id="PR01703">
    <property type="entry name" value="MNSODISMTASE"/>
</dbReference>
<dbReference type="SUPFAM" id="SSF54719">
    <property type="entry name" value="Fe,Mn superoxide dismutase (SOD), C-terminal domain"/>
    <property type="match status" value="1"/>
</dbReference>
<evidence type="ECO:0000259" key="9">
    <source>
        <dbReference type="Pfam" id="PF00081"/>
    </source>
</evidence>
<feature type="domain" description="Manganese/iron superoxide dismutase N-terminal" evidence="9">
    <location>
        <begin position="3"/>
        <end position="93"/>
    </location>
</feature>
<dbReference type="InterPro" id="IPR001189">
    <property type="entry name" value="Mn/Fe_SOD"/>
</dbReference>
<dbReference type="PANTHER" id="PTHR43595:SF2">
    <property type="entry name" value="SMALL RIBOSOMAL SUBUNIT PROTEIN MS42"/>
    <property type="match status" value="1"/>
</dbReference>
<keyword evidence="5 8" id="KW-0560">Oxidoreductase</keyword>
<evidence type="ECO:0000256" key="5">
    <source>
        <dbReference type="ARBA" id="ARBA00023002"/>
    </source>
</evidence>
<dbReference type="PIRSF" id="PIRSF000349">
    <property type="entry name" value="SODismutase"/>
    <property type="match status" value="1"/>
</dbReference>
<dbReference type="InterPro" id="IPR019832">
    <property type="entry name" value="Mn/Fe_SOD_C"/>
</dbReference>
<feature type="binding site" evidence="7">
    <location>
        <position position="176"/>
    </location>
    <ligand>
        <name>Mn(2+)</name>
        <dbReference type="ChEBI" id="CHEBI:29035"/>
    </ligand>
</feature>
<evidence type="ECO:0000256" key="6">
    <source>
        <dbReference type="ARBA" id="ARBA00049204"/>
    </source>
</evidence>
<evidence type="ECO:0000256" key="8">
    <source>
        <dbReference type="RuleBase" id="RU000414"/>
    </source>
</evidence>
<dbReference type="GO" id="GO:0004784">
    <property type="term" value="F:superoxide dismutase activity"/>
    <property type="evidence" value="ECO:0007669"/>
    <property type="project" value="UniProtKB-EC"/>
</dbReference>
<reference evidence="11 12" key="1">
    <citation type="submission" date="2018-12" db="EMBL/GenBank/DDBJ databases">
        <authorList>
            <person name="Chong R.A."/>
        </authorList>
    </citation>
    <scope>NUCLEOTIDE SEQUENCE [LARGE SCALE GENOMIC DNA]</scope>
    <source>
        <strain evidence="11 12">Tca</strain>
    </source>
</reference>
<accession>A0A4D6YBD4</accession>
<sequence>MSYVLPKLKYAYDSFEPFIDTETMIIHHTKHHQTYIDNTNMMIKKMNLLHKNIDQIIMHLRDIKNSNNLDNDYIFLKNNIGGHINHSIFWSLLKRGTVLRGRLKNQIEQDFNSFDNFKQMFEKVAISHFGSGWVWLVERKKKLYIESTINQDNPLIDSLISKTYGYPIFGLDIWEHAYYLKYKNRRMDYIQSFWQILNWDEVIFRFEKCFCSSQNINIF</sequence>
<dbReference type="Pfam" id="PF02777">
    <property type="entry name" value="Sod_Fe_C"/>
    <property type="match status" value="1"/>
</dbReference>
<dbReference type="GO" id="GO:0046872">
    <property type="term" value="F:metal ion binding"/>
    <property type="evidence" value="ECO:0007669"/>
    <property type="project" value="UniProtKB-KW"/>
</dbReference>
<name>A0A4D6YBD4_9GAMM</name>
<keyword evidence="4 7" id="KW-0479">Metal-binding</keyword>
<feature type="binding site" evidence="7">
    <location>
        <position position="172"/>
    </location>
    <ligand>
        <name>Mn(2+)</name>
        <dbReference type="ChEBI" id="CHEBI:29035"/>
    </ligand>
</feature>
<feature type="binding site" evidence="7">
    <location>
        <position position="86"/>
    </location>
    <ligand>
        <name>Mn(2+)</name>
        <dbReference type="ChEBI" id="CHEBI:29035"/>
    </ligand>
</feature>
<gene>
    <name evidence="11" type="ORF">D9V80_00770</name>
</gene>
<evidence type="ECO:0000313" key="12">
    <source>
        <dbReference type="Proteomes" id="UP000298782"/>
    </source>
</evidence>
<dbReference type="EC" id="1.15.1.1" evidence="3 8"/>
<comment type="function">
    <text evidence="8">Destroys radicals which are normally produced within the cells and which are toxic to biological systems.</text>
</comment>
<dbReference type="InterPro" id="IPR036324">
    <property type="entry name" value="Mn/Fe_SOD_N_sf"/>
</dbReference>
<dbReference type="InterPro" id="IPR036314">
    <property type="entry name" value="SOD_C_sf"/>
</dbReference>
<dbReference type="Pfam" id="PF00081">
    <property type="entry name" value="Sod_Fe_N"/>
    <property type="match status" value="1"/>
</dbReference>
<dbReference type="InterPro" id="IPR019833">
    <property type="entry name" value="Mn/Fe_SOD_BS"/>
</dbReference>
<comment type="function">
    <text evidence="1">Destroys superoxide anion radicals which are normally produced within the cells and which are toxic to biological systems.</text>
</comment>
<dbReference type="Proteomes" id="UP000298782">
    <property type="component" value="Chromosome"/>
</dbReference>
<dbReference type="OrthoDB" id="9803125at2"/>
<evidence type="ECO:0000256" key="3">
    <source>
        <dbReference type="ARBA" id="ARBA00012682"/>
    </source>
</evidence>
<comment type="catalytic activity">
    <reaction evidence="6 8">
        <text>2 superoxide + 2 H(+) = H2O2 + O2</text>
        <dbReference type="Rhea" id="RHEA:20696"/>
        <dbReference type="ChEBI" id="CHEBI:15378"/>
        <dbReference type="ChEBI" id="CHEBI:15379"/>
        <dbReference type="ChEBI" id="CHEBI:16240"/>
        <dbReference type="ChEBI" id="CHEBI:18421"/>
        <dbReference type="EC" id="1.15.1.1"/>
    </reaction>
</comment>
<evidence type="ECO:0000256" key="7">
    <source>
        <dbReference type="PIRSR" id="PIRSR000349-1"/>
    </source>
</evidence>
<comment type="similarity">
    <text evidence="2 8">Belongs to the iron/manganese superoxide dismutase family.</text>
</comment>
<protein>
    <recommendedName>
        <fullName evidence="3 8">Superoxide dismutase</fullName>
        <ecNumber evidence="3 8">1.15.1.1</ecNumber>
    </recommendedName>
</protein>
<dbReference type="PANTHER" id="PTHR43595">
    <property type="entry name" value="37S RIBOSOMAL PROTEIN S26, MITOCHONDRIAL"/>
    <property type="match status" value="1"/>
</dbReference>
<evidence type="ECO:0000256" key="2">
    <source>
        <dbReference type="ARBA" id="ARBA00008714"/>
    </source>
</evidence>